<keyword evidence="2 3" id="KW-0694">RNA-binding</keyword>
<name>A0A6P8IGN4_ACTTE</name>
<feature type="domain" description="RRM" evidence="4">
    <location>
        <begin position="295"/>
        <end position="373"/>
    </location>
</feature>
<dbReference type="SUPFAM" id="SSF54928">
    <property type="entry name" value="RNA-binding domain, RBD"/>
    <property type="match status" value="2"/>
</dbReference>
<dbReference type="SMART" id="SM00360">
    <property type="entry name" value="RRM"/>
    <property type="match status" value="3"/>
</dbReference>
<dbReference type="GO" id="GO:0009967">
    <property type="term" value="P:positive regulation of signal transduction"/>
    <property type="evidence" value="ECO:0007669"/>
    <property type="project" value="UniProtKB-ARBA"/>
</dbReference>
<accession>A0A6P8IGN4</accession>
<dbReference type="PANTHER" id="PTHR48025:SF1">
    <property type="entry name" value="RRM DOMAIN-CONTAINING PROTEIN"/>
    <property type="match status" value="1"/>
</dbReference>
<dbReference type="InterPro" id="IPR035979">
    <property type="entry name" value="RBD_domain_sf"/>
</dbReference>
<evidence type="ECO:0000256" key="3">
    <source>
        <dbReference type="PROSITE-ProRule" id="PRU00176"/>
    </source>
</evidence>
<protein>
    <submittedName>
        <fullName evidence="6">ELAV-like protein 1</fullName>
    </submittedName>
</protein>
<dbReference type="GO" id="GO:0003729">
    <property type="term" value="F:mRNA binding"/>
    <property type="evidence" value="ECO:0007669"/>
    <property type="project" value="UniProtKB-ARBA"/>
</dbReference>
<evidence type="ECO:0000256" key="1">
    <source>
        <dbReference type="ARBA" id="ARBA00022737"/>
    </source>
</evidence>
<dbReference type="PANTHER" id="PTHR48025">
    <property type="entry name" value="OS02G0815200 PROTEIN"/>
    <property type="match status" value="1"/>
</dbReference>
<evidence type="ECO:0000313" key="5">
    <source>
        <dbReference type="Proteomes" id="UP000515163"/>
    </source>
</evidence>
<organism evidence="5 6">
    <name type="scientific">Actinia tenebrosa</name>
    <name type="common">Australian red waratah sea anemone</name>
    <dbReference type="NCBI Taxonomy" id="6105"/>
    <lineage>
        <taxon>Eukaryota</taxon>
        <taxon>Metazoa</taxon>
        <taxon>Cnidaria</taxon>
        <taxon>Anthozoa</taxon>
        <taxon>Hexacorallia</taxon>
        <taxon>Actiniaria</taxon>
        <taxon>Actiniidae</taxon>
        <taxon>Actinia</taxon>
    </lineage>
</organism>
<dbReference type="Gene3D" id="3.30.70.330">
    <property type="match status" value="3"/>
</dbReference>
<evidence type="ECO:0000256" key="2">
    <source>
        <dbReference type="ARBA" id="ARBA00022884"/>
    </source>
</evidence>
<feature type="domain" description="RRM" evidence="4">
    <location>
        <begin position="62"/>
        <end position="140"/>
    </location>
</feature>
<dbReference type="PRINTS" id="PR00961">
    <property type="entry name" value="HUDSXLRNA"/>
</dbReference>
<proteinExistence type="predicted"/>
<sequence length="378" mass="41959">MALNPYGGMEESNSWKPYCVSELPKVEVPIMYNSQNQQPQGLNQGNTQAQEYSSNDVSTSQTNLIINYIPQAMTDENFRMLFQAIGPLKNCKICRNKVTGWSYGFGFVDYFTAEHAQKAIDKLNGHQVENKRLKVAFSRPGAEVNKGGNLYLRNLPKLANENQLKTAFEVHGTIVNVRVLRDKGTGLCNGTGFVLFNKKAEAQAAMDAMNGKFIEGSTDGLVIRFADDNSQKLRPPNKAYAPGFVNPSHFPMSGPGPIRPSTNRFQARFNPMGGNVGAPIPQQPNMRQASEVGGFTLYVYNIGFHPNEQNLAALFSKYGVVNKVDIIWDWQKNQSKGFAFVSMATREAAQLAIDNLNGYQLYNRPLQVSFYAGKSAKQ</sequence>
<dbReference type="GeneID" id="116301029"/>
<dbReference type="InterPro" id="IPR000504">
    <property type="entry name" value="RRM_dom"/>
</dbReference>
<dbReference type="SMART" id="SM00361">
    <property type="entry name" value="RRM_1"/>
    <property type="match status" value="3"/>
</dbReference>
<dbReference type="GO" id="GO:0010629">
    <property type="term" value="P:negative regulation of gene expression"/>
    <property type="evidence" value="ECO:0007669"/>
    <property type="project" value="UniProtKB-ARBA"/>
</dbReference>
<feature type="domain" description="RRM" evidence="4">
    <location>
        <begin position="148"/>
        <end position="228"/>
    </location>
</feature>
<dbReference type="GO" id="GO:0005737">
    <property type="term" value="C:cytoplasm"/>
    <property type="evidence" value="ECO:0007669"/>
    <property type="project" value="UniProtKB-ARBA"/>
</dbReference>
<evidence type="ECO:0000313" key="6">
    <source>
        <dbReference type="RefSeq" id="XP_031565889.1"/>
    </source>
</evidence>
<dbReference type="Proteomes" id="UP000515163">
    <property type="component" value="Unplaced"/>
</dbReference>
<gene>
    <name evidence="6" type="primary">LOC116301029</name>
</gene>
<dbReference type="InterPro" id="IPR002343">
    <property type="entry name" value="Hud_Sxl_RNA"/>
</dbReference>
<keyword evidence="1" id="KW-0677">Repeat</keyword>
<dbReference type="InterPro" id="IPR003954">
    <property type="entry name" value="RRM_euk-type"/>
</dbReference>
<evidence type="ECO:0000259" key="4">
    <source>
        <dbReference type="PROSITE" id="PS50102"/>
    </source>
</evidence>
<dbReference type="PROSITE" id="PS50102">
    <property type="entry name" value="RRM"/>
    <property type="match status" value="3"/>
</dbReference>
<dbReference type="AlphaFoldDB" id="A0A6P8IGN4"/>
<dbReference type="FunFam" id="3.30.70.330:FF:000383">
    <property type="entry name" value="Sex lethal, isoform D"/>
    <property type="match status" value="1"/>
</dbReference>
<dbReference type="KEGG" id="aten:116301029"/>
<dbReference type="Pfam" id="PF00076">
    <property type="entry name" value="RRM_1"/>
    <property type="match status" value="3"/>
</dbReference>
<dbReference type="InParanoid" id="A0A6P8IGN4"/>
<dbReference type="InterPro" id="IPR012677">
    <property type="entry name" value="Nucleotide-bd_a/b_plait_sf"/>
</dbReference>
<dbReference type="RefSeq" id="XP_031565889.1">
    <property type="nucleotide sequence ID" value="XM_031710029.1"/>
</dbReference>
<dbReference type="OrthoDB" id="266020at2759"/>
<reference evidence="6" key="1">
    <citation type="submission" date="2025-08" db="UniProtKB">
        <authorList>
            <consortium name="RefSeq"/>
        </authorList>
    </citation>
    <scope>IDENTIFICATION</scope>
    <source>
        <tissue evidence="6">Tentacle</tissue>
    </source>
</reference>
<dbReference type="GO" id="GO:1990904">
    <property type="term" value="C:ribonucleoprotein complex"/>
    <property type="evidence" value="ECO:0007669"/>
    <property type="project" value="InterPro"/>
</dbReference>
<keyword evidence="5" id="KW-1185">Reference proteome</keyword>
<dbReference type="InterPro" id="IPR050502">
    <property type="entry name" value="Euk_RNA-bind_prot"/>
</dbReference>